<protein>
    <submittedName>
        <fullName evidence="2">Uncharacterized protein</fullName>
    </submittedName>
</protein>
<dbReference type="EMBL" id="JBBPBM010000048">
    <property type="protein sequence ID" value="KAK8521054.1"/>
    <property type="molecule type" value="Genomic_DNA"/>
</dbReference>
<feature type="compositionally biased region" description="Basic and acidic residues" evidence="1">
    <location>
        <begin position="403"/>
        <end position="414"/>
    </location>
</feature>
<evidence type="ECO:0000313" key="3">
    <source>
        <dbReference type="Proteomes" id="UP001472677"/>
    </source>
</evidence>
<evidence type="ECO:0000313" key="2">
    <source>
        <dbReference type="EMBL" id="KAK8521054.1"/>
    </source>
</evidence>
<dbReference type="Proteomes" id="UP001472677">
    <property type="component" value="Unassembled WGS sequence"/>
</dbReference>
<feature type="compositionally biased region" description="Basic and acidic residues" evidence="1">
    <location>
        <begin position="366"/>
        <end position="378"/>
    </location>
</feature>
<keyword evidence="3" id="KW-1185">Reference proteome</keyword>
<reference evidence="2 3" key="1">
    <citation type="journal article" date="2024" name="G3 (Bethesda)">
        <title>Genome assembly of Hibiscus sabdariffa L. provides insights into metabolisms of medicinal natural products.</title>
        <authorList>
            <person name="Kim T."/>
        </authorList>
    </citation>
    <scope>NUCLEOTIDE SEQUENCE [LARGE SCALE GENOMIC DNA]</scope>
    <source>
        <strain evidence="2">TK-2024</strain>
        <tissue evidence="2">Old leaves</tissue>
    </source>
</reference>
<sequence>MNLFDPLLGSSSSSTSGLGQPFPYLNLGDQRHPGYYAYHADSTAITAFPFDNDLDFELNSCFTSYPLEDPPVQTLLTQTSFTPISSSLGNVGPEHAVQGAATNHQGLQEVPRENDQIATGVSLSCDSPLQQGTTIEGSKLVSKTAVLHEKGCAVVGKGNRIRPVGEDKLHTEISVFRLANSKVNFLNKCMTKSFPISSDLSFSPRPQDTQSQLSYLAPLPTLSHCDSAIINNERCFPHLASCAPETVVSSDPVRVSYSAQTFKPSGASYNAPIVNHVPLENVSYGGTDTVSNMDSYFGYDVPGMVGSDMVRSPLDKVACQDLVLTKKCEKRNLVEPVHNETKNPCIMAKSKLQTACPNDREDLTVEHGAKAGTPDDKWSTNSDDSDVDSPCWKGTQAYKSPLRDSFHVNSEDSKGQSSSRVSVSLKLEHSKNEKECHGDEFSYTENIGALAVISSSREDGLRDSNKASTCPSEEINDIGTFWSYEGCDSREEYDTPYESLRNSAVNSCCPQPYLGEEYVTPESQLENVAVAGGMEGTADATYNALDSVMDIARTGPNSSILFPAAETALNSHSIGDGVFSDLTERFQEPSKSTPPKLDAKLLIKTIQYFSELLLQNYSFALGSMSPNHVTSALYMIKRQAADHHKIQVTQKDPKVVHSIEHEMPPEALFYRKLWLEAKTALYHQEHGLHMKPEPDKC</sequence>
<comment type="caution">
    <text evidence="2">The sequence shown here is derived from an EMBL/GenBank/DDBJ whole genome shotgun (WGS) entry which is preliminary data.</text>
</comment>
<dbReference type="PANTHER" id="PTHR34361:SF6">
    <property type="entry name" value="POX DOMAIN-CONTAINING PROTEIN"/>
    <property type="match status" value="1"/>
</dbReference>
<name>A0ABR2CN39_9ROSI</name>
<gene>
    <name evidence="2" type="ORF">V6N12_004971</name>
</gene>
<feature type="region of interest" description="Disordered" evidence="1">
    <location>
        <begin position="403"/>
        <end position="431"/>
    </location>
</feature>
<accession>A0ABR2CN39</accession>
<organism evidence="2 3">
    <name type="scientific">Hibiscus sabdariffa</name>
    <name type="common">roselle</name>
    <dbReference type="NCBI Taxonomy" id="183260"/>
    <lineage>
        <taxon>Eukaryota</taxon>
        <taxon>Viridiplantae</taxon>
        <taxon>Streptophyta</taxon>
        <taxon>Embryophyta</taxon>
        <taxon>Tracheophyta</taxon>
        <taxon>Spermatophyta</taxon>
        <taxon>Magnoliopsida</taxon>
        <taxon>eudicotyledons</taxon>
        <taxon>Gunneridae</taxon>
        <taxon>Pentapetalae</taxon>
        <taxon>rosids</taxon>
        <taxon>malvids</taxon>
        <taxon>Malvales</taxon>
        <taxon>Malvaceae</taxon>
        <taxon>Malvoideae</taxon>
        <taxon>Hibiscus</taxon>
    </lineage>
</organism>
<evidence type="ECO:0000256" key="1">
    <source>
        <dbReference type="SAM" id="MobiDB-lite"/>
    </source>
</evidence>
<proteinExistence type="predicted"/>
<dbReference type="PANTHER" id="PTHR34361">
    <property type="entry name" value="OS08G0157800 PROTEIN"/>
    <property type="match status" value="1"/>
</dbReference>
<feature type="region of interest" description="Disordered" evidence="1">
    <location>
        <begin position="366"/>
        <end position="390"/>
    </location>
</feature>